<evidence type="ECO:0000256" key="2">
    <source>
        <dbReference type="ARBA" id="ARBA00023125"/>
    </source>
</evidence>
<dbReference type="InterPro" id="IPR050204">
    <property type="entry name" value="AraC_XylS_family_regulators"/>
</dbReference>
<sequence>MENESRGTLYPARLPTLHRLAAPAEISGLVRWFWIPEWDIAPGRVSRQELLPFAACNLVVDPGFVGFSGPPTQRSFRDLEGRGWAVGALLRPAAVPYFVARPSEVRDTTAEFNAPDLRVAVTAAMTADRDGETYRGEAVSAFSAWIVENIGAPTPSGSIGNAMADLIDTDPSITRVEHIADRLSMSVRTVQRLAERYFGLPPLTLIRRRRLQEAAELLRTEPGTSVAAIASELGYADHAHLANEFRDALGFTASRYRRSNPGGRGF</sequence>
<dbReference type="InterPro" id="IPR018062">
    <property type="entry name" value="HTH_AraC-typ_CS"/>
</dbReference>
<proteinExistence type="predicted"/>
<evidence type="ECO:0000259" key="4">
    <source>
        <dbReference type="PROSITE" id="PS01124"/>
    </source>
</evidence>
<dbReference type="EMBL" id="BAABCN010000002">
    <property type="protein sequence ID" value="GAA3872768.1"/>
    <property type="molecule type" value="Genomic_DNA"/>
</dbReference>
<evidence type="ECO:0000313" key="5">
    <source>
        <dbReference type="EMBL" id="GAA3872768.1"/>
    </source>
</evidence>
<keyword evidence="3" id="KW-0804">Transcription</keyword>
<keyword evidence="2" id="KW-0238">DNA-binding</keyword>
<dbReference type="SMART" id="SM00342">
    <property type="entry name" value="HTH_ARAC"/>
    <property type="match status" value="1"/>
</dbReference>
<organism evidence="5 6">
    <name type="scientific">Leifsonia kafniensis</name>
    <dbReference type="NCBI Taxonomy" id="475957"/>
    <lineage>
        <taxon>Bacteria</taxon>
        <taxon>Bacillati</taxon>
        <taxon>Actinomycetota</taxon>
        <taxon>Actinomycetes</taxon>
        <taxon>Micrococcales</taxon>
        <taxon>Microbacteriaceae</taxon>
        <taxon>Leifsonia</taxon>
    </lineage>
</organism>
<reference evidence="6" key="1">
    <citation type="journal article" date="2019" name="Int. J. Syst. Evol. Microbiol.">
        <title>The Global Catalogue of Microorganisms (GCM) 10K type strain sequencing project: providing services to taxonomists for standard genome sequencing and annotation.</title>
        <authorList>
            <consortium name="The Broad Institute Genomics Platform"/>
            <consortium name="The Broad Institute Genome Sequencing Center for Infectious Disease"/>
            <person name="Wu L."/>
            <person name="Ma J."/>
        </authorList>
    </citation>
    <scope>NUCLEOTIDE SEQUENCE [LARGE SCALE GENOMIC DNA]</scope>
    <source>
        <strain evidence="6">JCM 17021</strain>
    </source>
</reference>
<dbReference type="Pfam" id="PF12833">
    <property type="entry name" value="HTH_18"/>
    <property type="match status" value="1"/>
</dbReference>
<name>A0ABP7KEY2_9MICO</name>
<dbReference type="PROSITE" id="PS00041">
    <property type="entry name" value="HTH_ARAC_FAMILY_1"/>
    <property type="match status" value="1"/>
</dbReference>
<dbReference type="Proteomes" id="UP001501803">
    <property type="component" value="Unassembled WGS sequence"/>
</dbReference>
<dbReference type="InterPro" id="IPR018060">
    <property type="entry name" value="HTH_AraC"/>
</dbReference>
<evidence type="ECO:0000256" key="3">
    <source>
        <dbReference type="ARBA" id="ARBA00023163"/>
    </source>
</evidence>
<keyword evidence="1" id="KW-0805">Transcription regulation</keyword>
<keyword evidence="6" id="KW-1185">Reference proteome</keyword>
<dbReference type="InterPro" id="IPR046532">
    <property type="entry name" value="DUF6597"/>
</dbReference>
<dbReference type="Pfam" id="PF20240">
    <property type="entry name" value="DUF6597"/>
    <property type="match status" value="1"/>
</dbReference>
<dbReference type="PANTHER" id="PTHR46796">
    <property type="entry name" value="HTH-TYPE TRANSCRIPTIONAL ACTIVATOR RHAS-RELATED"/>
    <property type="match status" value="1"/>
</dbReference>
<dbReference type="Gene3D" id="1.10.10.60">
    <property type="entry name" value="Homeodomain-like"/>
    <property type="match status" value="1"/>
</dbReference>
<protein>
    <submittedName>
        <fullName evidence="5">Helix-turn-helix domain-containing protein</fullName>
    </submittedName>
</protein>
<dbReference type="PROSITE" id="PS01124">
    <property type="entry name" value="HTH_ARAC_FAMILY_2"/>
    <property type="match status" value="1"/>
</dbReference>
<dbReference type="InterPro" id="IPR009057">
    <property type="entry name" value="Homeodomain-like_sf"/>
</dbReference>
<dbReference type="RefSeq" id="WP_345064046.1">
    <property type="nucleotide sequence ID" value="NZ_BAABCN010000002.1"/>
</dbReference>
<accession>A0ABP7KEY2</accession>
<feature type="domain" description="HTH araC/xylS-type" evidence="4">
    <location>
        <begin position="161"/>
        <end position="259"/>
    </location>
</feature>
<evidence type="ECO:0000313" key="6">
    <source>
        <dbReference type="Proteomes" id="UP001501803"/>
    </source>
</evidence>
<comment type="caution">
    <text evidence="5">The sequence shown here is derived from an EMBL/GenBank/DDBJ whole genome shotgun (WGS) entry which is preliminary data.</text>
</comment>
<gene>
    <name evidence="5" type="ORF">GCM10022381_14750</name>
</gene>
<evidence type="ECO:0000256" key="1">
    <source>
        <dbReference type="ARBA" id="ARBA00023015"/>
    </source>
</evidence>
<dbReference type="SUPFAM" id="SSF46689">
    <property type="entry name" value="Homeodomain-like"/>
    <property type="match status" value="1"/>
</dbReference>